<dbReference type="Proteomes" id="UP000256838">
    <property type="component" value="Unassembled WGS sequence"/>
</dbReference>
<protein>
    <submittedName>
        <fullName evidence="1">Uncharacterized protein</fullName>
    </submittedName>
</protein>
<dbReference type="AlphaFoldDB" id="A0A3D8K3L1"/>
<evidence type="ECO:0000313" key="1">
    <source>
        <dbReference type="EMBL" id="RDV00034.1"/>
    </source>
</evidence>
<accession>A0A3D8K3L1</accession>
<dbReference type="EMBL" id="QRGA01000003">
    <property type="protein sequence ID" value="RDV00034.1"/>
    <property type="molecule type" value="Genomic_DNA"/>
</dbReference>
<organism evidence="1 2">
    <name type="scientific">Trinickia dinghuensis</name>
    <dbReference type="NCBI Taxonomy" id="2291023"/>
    <lineage>
        <taxon>Bacteria</taxon>
        <taxon>Pseudomonadati</taxon>
        <taxon>Pseudomonadota</taxon>
        <taxon>Betaproteobacteria</taxon>
        <taxon>Burkholderiales</taxon>
        <taxon>Burkholderiaceae</taxon>
        <taxon>Trinickia</taxon>
    </lineage>
</organism>
<sequence>MVEHILFELCRLRPIEPFDHVFDALRVGRMLFEEHRVDGLRNRMRGPLLMIGRPDRRINSG</sequence>
<keyword evidence="2" id="KW-1185">Reference proteome</keyword>
<comment type="caution">
    <text evidence="1">The sequence shown here is derived from an EMBL/GenBank/DDBJ whole genome shotgun (WGS) entry which is preliminary data.</text>
</comment>
<evidence type="ECO:0000313" key="2">
    <source>
        <dbReference type="Proteomes" id="UP000256838"/>
    </source>
</evidence>
<reference evidence="1 2" key="1">
    <citation type="submission" date="2018-08" db="EMBL/GenBank/DDBJ databases">
        <title>Paraburkholderia sp. DHOM06 isolated from forest soil.</title>
        <authorList>
            <person name="Gao Z.-H."/>
            <person name="Qiu L.-H."/>
        </authorList>
    </citation>
    <scope>NUCLEOTIDE SEQUENCE [LARGE SCALE GENOMIC DNA]</scope>
    <source>
        <strain evidence="1 2">DHOM06</strain>
    </source>
</reference>
<gene>
    <name evidence="1" type="ORF">DWV00_06540</name>
</gene>
<proteinExistence type="predicted"/>
<name>A0A3D8K3L1_9BURK</name>